<feature type="compositionally biased region" description="Acidic residues" evidence="2">
    <location>
        <begin position="472"/>
        <end position="499"/>
    </location>
</feature>
<evidence type="ECO:0000313" key="5">
    <source>
        <dbReference type="Proteomes" id="UP001642501"/>
    </source>
</evidence>
<feature type="compositionally biased region" description="Basic and acidic residues" evidence="2">
    <location>
        <begin position="27"/>
        <end position="50"/>
    </location>
</feature>
<feature type="domain" description="CCHC-type" evidence="3">
    <location>
        <begin position="384"/>
        <end position="398"/>
    </location>
</feature>
<feature type="compositionally biased region" description="Basic and acidic residues" evidence="2">
    <location>
        <begin position="425"/>
        <end position="435"/>
    </location>
</feature>
<dbReference type="SUPFAM" id="SSF57756">
    <property type="entry name" value="Retrovirus zinc finger-like domains"/>
    <property type="match status" value="1"/>
</dbReference>
<keyword evidence="5" id="KW-1185">Reference proteome</keyword>
<evidence type="ECO:0000256" key="1">
    <source>
        <dbReference type="PROSITE-ProRule" id="PRU00047"/>
    </source>
</evidence>
<feature type="region of interest" description="Disordered" evidence="2">
    <location>
        <begin position="22"/>
        <end position="50"/>
    </location>
</feature>
<comment type="caution">
    <text evidence="4">The sequence shown here is derived from an EMBL/GenBank/DDBJ whole genome shotgun (WGS) entry which is preliminary data.</text>
</comment>
<dbReference type="InterPro" id="IPR036875">
    <property type="entry name" value="Znf_CCHC_sf"/>
</dbReference>
<dbReference type="SMART" id="SM00343">
    <property type="entry name" value="ZnF_C2HC"/>
    <property type="match status" value="1"/>
</dbReference>
<proteinExistence type="predicted"/>
<dbReference type="Proteomes" id="UP001642501">
    <property type="component" value="Unassembled WGS sequence"/>
</dbReference>
<organism evidence="4 5">
    <name type="scientific">Sporothrix epigloea</name>
    <dbReference type="NCBI Taxonomy" id="1892477"/>
    <lineage>
        <taxon>Eukaryota</taxon>
        <taxon>Fungi</taxon>
        <taxon>Dikarya</taxon>
        <taxon>Ascomycota</taxon>
        <taxon>Pezizomycotina</taxon>
        <taxon>Sordariomycetes</taxon>
        <taxon>Sordariomycetidae</taxon>
        <taxon>Ophiostomatales</taxon>
        <taxon>Ophiostomataceae</taxon>
        <taxon>Sporothrix</taxon>
    </lineage>
</organism>
<feature type="compositionally biased region" description="Basic residues" evidence="2">
    <location>
        <begin position="411"/>
        <end position="420"/>
    </location>
</feature>
<gene>
    <name evidence="4" type="ORF">SEPCBS57363_006786</name>
</gene>
<evidence type="ECO:0000259" key="3">
    <source>
        <dbReference type="PROSITE" id="PS50158"/>
    </source>
</evidence>
<keyword evidence="1" id="KW-0863">Zinc-finger</keyword>
<keyword evidence="1" id="KW-0862">Zinc</keyword>
<feature type="non-terminal residue" evidence="4">
    <location>
        <position position="1"/>
    </location>
</feature>
<evidence type="ECO:0000256" key="2">
    <source>
        <dbReference type="SAM" id="MobiDB-lite"/>
    </source>
</evidence>
<sequence>DNKIRNQEIRSHEEDPLRRLLQLAEQEAERRAEEAERRAEERADDKAERRQMNDVLKTILLQLSALQPQQRHTDPIVDISAQETTPTSPPLVKQPSPAEQRSAFKQRTIALSDVPVEEYTKTSQDVQLDYDWWLSDMRFGNEDFFDPAKHPKDRVADMPTFTSFNDDKLHEKLLQAQEALAQRSIPINRWASYLSPRLKGNFASLAFNLTLQTPWYRCVFAIICRQGLRIYCANREDSLYANSTSTSLVKDTSKMADAFIFAPLLTIGAQGRLETFIANVSRWDRRMGRILRDELHHLIPDRTVDGPGHYTFLIRDLFTFAQQEWTEFSSAFKAGPHIEEPATSLIAVNSVSHFEQDPAYHSDGGTTYYDQLYVTSMEKKRQLCYNCQKPGHYSRECPLPRKFKTFTSKDNKRRPTKHSPARGATRSDQRYDKHTSGRTVTLTGNLRYIDKPPGTFAVVDDPIRNRYVVNDDTAEDADDDDDGNDDDDGEDADDDVIQE</sequence>
<dbReference type="PROSITE" id="PS50158">
    <property type="entry name" value="ZF_CCHC"/>
    <property type="match status" value="1"/>
</dbReference>
<dbReference type="InterPro" id="IPR001878">
    <property type="entry name" value="Znf_CCHC"/>
</dbReference>
<protein>
    <recommendedName>
        <fullName evidence="3">CCHC-type domain-containing protein</fullName>
    </recommendedName>
</protein>
<feature type="region of interest" description="Disordered" evidence="2">
    <location>
        <begin position="81"/>
        <end position="101"/>
    </location>
</feature>
<feature type="region of interest" description="Disordered" evidence="2">
    <location>
        <begin position="406"/>
        <end position="499"/>
    </location>
</feature>
<dbReference type="EMBL" id="CAWUOM010000277">
    <property type="protein sequence ID" value="CAK7275595.1"/>
    <property type="molecule type" value="Genomic_DNA"/>
</dbReference>
<dbReference type="Pfam" id="PF00098">
    <property type="entry name" value="zf-CCHC"/>
    <property type="match status" value="1"/>
</dbReference>
<evidence type="ECO:0000313" key="4">
    <source>
        <dbReference type="EMBL" id="CAK7275595.1"/>
    </source>
</evidence>
<name>A0ABP0E4T7_9PEZI</name>
<reference evidence="4 5" key="1">
    <citation type="submission" date="2024-01" db="EMBL/GenBank/DDBJ databases">
        <authorList>
            <person name="Allen C."/>
            <person name="Tagirdzhanova G."/>
        </authorList>
    </citation>
    <scope>NUCLEOTIDE SEQUENCE [LARGE SCALE GENOMIC DNA]</scope>
    <source>
        <strain evidence="4 5">CBS 573.63</strain>
    </source>
</reference>
<accession>A0ABP0E4T7</accession>
<dbReference type="Gene3D" id="4.10.60.10">
    <property type="entry name" value="Zinc finger, CCHC-type"/>
    <property type="match status" value="1"/>
</dbReference>
<keyword evidence="1" id="KW-0479">Metal-binding</keyword>